<keyword evidence="6" id="KW-1185">Reference proteome</keyword>
<dbReference type="PANTHER" id="PTHR43727">
    <property type="entry name" value="DIAMINOPIMELATE DECARBOXYLASE"/>
    <property type="match status" value="1"/>
</dbReference>
<evidence type="ECO:0000256" key="1">
    <source>
        <dbReference type="ARBA" id="ARBA00001933"/>
    </source>
</evidence>
<dbReference type="GO" id="GO:0008836">
    <property type="term" value="F:diaminopimelate decarboxylase activity"/>
    <property type="evidence" value="ECO:0007669"/>
    <property type="project" value="TreeGrafter"/>
</dbReference>
<feature type="active site" description="Proton donor" evidence="3">
    <location>
        <position position="394"/>
    </location>
</feature>
<evidence type="ECO:0000256" key="2">
    <source>
        <dbReference type="ARBA" id="ARBA00022898"/>
    </source>
</evidence>
<dbReference type="RefSeq" id="WP_120753069.1">
    <property type="nucleotide sequence ID" value="NZ_RBAM01000001.1"/>
</dbReference>
<evidence type="ECO:0000259" key="4">
    <source>
        <dbReference type="Pfam" id="PF02784"/>
    </source>
</evidence>
<dbReference type="Proteomes" id="UP000270343">
    <property type="component" value="Unassembled WGS sequence"/>
</dbReference>
<name>A0A3B0BVQ8_9ACTN</name>
<feature type="domain" description="Orn/DAP/Arg decarboxylase 2 N-terminal" evidence="4">
    <location>
        <begin position="53"/>
        <end position="256"/>
    </location>
</feature>
<dbReference type="EMBL" id="RBAM01000001">
    <property type="protein sequence ID" value="RKN77455.1"/>
    <property type="molecule type" value="Genomic_DNA"/>
</dbReference>
<keyword evidence="2 3" id="KW-0663">Pyridoxal phosphate</keyword>
<dbReference type="Gene3D" id="2.40.37.10">
    <property type="entry name" value="Lyase, Ornithine Decarboxylase, Chain A, domain 1"/>
    <property type="match status" value="1"/>
</dbReference>
<dbReference type="Gene3D" id="3.20.20.10">
    <property type="entry name" value="Alanine racemase"/>
    <property type="match status" value="1"/>
</dbReference>
<dbReference type="PRINTS" id="PR01179">
    <property type="entry name" value="ODADCRBXLASE"/>
</dbReference>
<accession>A0A3B0BVQ8</accession>
<gene>
    <name evidence="5" type="ORF">D7231_01625</name>
</gene>
<dbReference type="InterPro" id="IPR009006">
    <property type="entry name" value="Ala_racemase/Decarboxylase_C"/>
</dbReference>
<evidence type="ECO:0000313" key="6">
    <source>
        <dbReference type="Proteomes" id="UP000270343"/>
    </source>
</evidence>
<dbReference type="SUPFAM" id="SSF50621">
    <property type="entry name" value="Alanine racemase C-terminal domain-like"/>
    <property type="match status" value="1"/>
</dbReference>
<dbReference type="GO" id="GO:0009089">
    <property type="term" value="P:lysine biosynthetic process via diaminopimelate"/>
    <property type="evidence" value="ECO:0007669"/>
    <property type="project" value="TreeGrafter"/>
</dbReference>
<organism evidence="5 6">
    <name type="scientific">Streptomyces klenkii</name>
    <dbReference type="NCBI Taxonomy" id="1420899"/>
    <lineage>
        <taxon>Bacteria</taxon>
        <taxon>Bacillati</taxon>
        <taxon>Actinomycetota</taxon>
        <taxon>Actinomycetes</taxon>
        <taxon>Kitasatosporales</taxon>
        <taxon>Streptomycetaceae</taxon>
        <taxon>Streptomyces</taxon>
    </lineage>
</organism>
<reference evidence="5 6" key="1">
    <citation type="journal article" date="2015" name="Antonie Van Leeuwenhoek">
        <title>Streptomyces klenkii sp. nov., isolated from deep marine sediment.</title>
        <authorList>
            <person name="Veyisoglu A."/>
            <person name="Sahin N."/>
        </authorList>
    </citation>
    <scope>NUCLEOTIDE SEQUENCE [LARGE SCALE GENOMIC DNA]</scope>
    <source>
        <strain evidence="5 6">KCTC 29202</strain>
    </source>
</reference>
<dbReference type="InterPro" id="IPR022644">
    <property type="entry name" value="De-COase2_N"/>
</dbReference>
<protein>
    <submittedName>
        <fullName evidence="5">Y4yA family PLP-dependent enzyme</fullName>
    </submittedName>
</protein>
<dbReference type="PANTHER" id="PTHR43727:SF2">
    <property type="entry name" value="GROUP IV DECARBOXYLASE"/>
    <property type="match status" value="1"/>
</dbReference>
<dbReference type="SUPFAM" id="SSF51419">
    <property type="entry name" value="PLP-binding barrel"/>
    <property type="match status" value="1"/>
</dbReference>
<proteinExistence type="predicted"/>
<comment type="cofactor">
    <cofactor evidence="1 3">
        <name>pyridoxal 5'-phosphate</name>
        <dbReference type="ChEBI" id="CHEBI:597326"/>
    </cofactor>
</comment>
<dbReference type="InterPro" id="IPR029066">
    <property type="entry name" value="PLP-binding_barrel"/>
</dbReference>
<sequence length="463" mass="49548">MAVNDIPQALPTLPVHPDPETDAILDSGLLHELAHALGGPFHFLLPHRFDANLAAFRTALDEAGVDGHVYYAKKANKAAAWIERCAAAGAGVDVAGLGELRETLGHGVRGENVVVTGPAKSDELLRVAALQGALTAIDSLGELDRLIALALGLGLGTRRPARLLLRRLPPAQPDSRFGMNDAELTEALDRCVRAGDAVRMEGFSFHLSGYATRPRADLAGQLLDRCLKARALGLRADRIGIGGGFAVDYAAADDWHTFLAEQKPDHYHARKAFPAAGFYPYHSPVAGADALRTVLATTPQGGRDRLGGMLRETRTLLLLEPGRALLGRAGASVFRVQGVKDRDGYAILTVDGTSLSLSEQWFNSEYLPDPVLVSPAGRARGDGVHPACVGGATCLEADLLTWRKIPFPAPPAPGDLLVYPNTAGYQMDSNESPFHDLPLPPKVVLETSGGRRPRWRLDRRPAC</sequence>
<comment type="caution">
    <text evidence="5">The sequence shown here is derived from an EMBL/GenBank/DDBJ whole genome shotgun (WGS) entry which is preliminary data.</text>
</comment>
<feature type="modified residue" description="N6-(pyridoxal phosphate)lysine" evidence="3">
    <location>
        <position position="74"/>
    </location>
</feature>
<evidence type="ECO:0000313" key="5">
    <source>
        <dbReference type="EMBL" id="RKN77455.1"/>
    </source>
</evidence>
<dbReference type="OrthoDB" id="3275594at2"/>
<dbReference type="Pfam" id="PF02784">
    <property type="entry name" value="Orn_Arg_deC_N"/>
    <property type="match status" value="1"/>
</dbReference>
<evidence type="ECO:0000256" key="3">
    <source>
        <dbReference type="PIRSR" id="PIRSR600183-50"/>
    </source>
</evidence>
<dbReference type="AlphaFoldDB" id="A0A3B0BVQ8"/>
<dbReference type="InterPro" id="IPR000183">
    <property type="entry name" value="Orn/DAP/Arg_de-COase"/>
</dbReference>